<name>A0A1I4TK54_9FLAO</name>
<dbReference type="InterPro" id="IPR003754">
    <property type="entry name" value="4pyrrol_synth_uPrphyn_synth"/>
</dbReference>
<keyword evidence="3" id="KW-1185">Reference proteome</keyword>
<dbReference type="GO" id="GO:0006780">
    <property type="term" value="P:uroporphyrinogen III biosynthetic process"/>
    <property type="evidence" value="ECO:0007669"/>
    <property type="project" value="InterPro"/>
</dbReference>
<dbReference type="CDD" id="cd06578">
    <property type="entry name" value="HemD"/>
    <property type="match status" value="1"/>
</dbReference>
<dbReference type="Proteomes" id="UP000199149">
    <property type="component" value="Unassembled WGS sequence"/>
</dbReference>
<proteinExistence type="predicted"/>
<reference evidence="3" key="1">
    <citation type="submission" date="2016-10" db="EMBL/GenBank/DDBJ databases">
        <authorList>
            <person name="Varghese N."/>
            <person name="Submissions S."/>
        </authorList>
    </citation>
    <scope>NUCLEOTIDE SEQUENCE [LARGE SCALE GENOMIC DNA]</scope>
    <source>
        <strain evidence="3">XJ109</strain>
    </source>
</reference>
<protein>
    <submittedName>
        <fullName evidence="2">Uroporphyrinogen-III synthase</fullName>
    </submittedName>
</protein>
<dbReference type="Pfam" id="PF02602">
    <property type="entry name" value="HEM4"/>
    <property type="match status" value="1"/>
</dbReference>
<evidence type="ECO:0000313" key="3">
    <source>
        <dbReference type="Proteomes" id="UP000199149"/>
    </source>
</evidence>
<dbReference type="InterPro" id="IPR036108">
    <property type="entry name" value="4pyrrol_syn_uPrphyn_synt_sf"/>
</dbReference>
<dbReference type="AlphaFoldDB" id="A0A1I4TK54"/>
<dbReference type="SUPFAM" id="SSF69618">
    <property type="entry name" value="HemD-like"/>
    <property type="match status" value="1"/>
</dbReference>
<dbReference type="STRING" id="684065.SAMN05421738_102235"/>
<dbReference type="GO" id="GO:0004852">
    <property type="term" value="F:uroporphyrinogen-III synthase activity"/>
    <property type="evidence" value="ECO:0007669"/>
    <property type="project" value="InterPro"/>
</dbReference>
<dbReference type="GO" id="GO:0005829">
    <property type="term" value="C:cytosol"/>
    <property type="evidence" value="ECO:0007669"/>
    <property type="project" value="TreeGrafter"/>
</dbReference>
<sequence length="224" mass="25583">MTKILFTKAIHQDLLDVFLTDKAEVVCKPTLSIELTEANIIFNQIDFTTNQYIVTSQNTVNAIQTLDLDGHFFVVGKKTAEKLEAQNRNVILVEDYAKDLAPKLVSGKYKTNWNFLCGSTRRDLLVDELEKQQQAVNQIITYQSSQIVYQLDEIFDVYVFFSPLSFKAFHQKNKIPTSSRIFTIGNTTTAAVQEVYPNYPITTAETPLVEVVLQNIKEYINDKK</sequence>
<dbReference type="OrthoDB" id="1523900at2"/>
<dbReference type="InterPro" id="IPR039793">
    <property type="entry name" value="UROS/Hem4"/>
</dbReference>
<dbReference type="PANTHER" id="PTHR12390:SF0">
    <property type="entry name" value="UROPORPHYRINOGEN-III SYNTHASE"/>
    <property type="match status" value="1"/>
</dbReference>
<accession>A0A1I4TK54</accession>
<feature type="domain" description="Tetrapyrrole biosynthesis uroporphyrinogen III synthase" evidence="1">
    <location>
        <begin position="23"/>
        <end position="194"/>
    </location>
</feature>
<gene>
    <name evidence="2" type="ORF">SAMN05421738_102235</name>
</gene>
<dbReference type="EMBL" id="FOUZ01000002">
    <property type="protein sequence ID" value="SFM77033.1"/>
    <property type="molecule type" value="Genomic_DNA"/>
</dbReference>
<evidence type="ECO:0000259" key="1">
    <source>
        <dbReference type="Pfam" id="PF02602"/>
    </source>
</evidence>
<dbReference type="Gene3D" id="3.40.50.10090">
    <property type="match status" value="2"/>
</dbReference>
<dbReference type="PANTHER" id="PTHR12390">
    <property type="entry name" value="UROPORPHYRINOGEN III SYNTHASE"/>
    <property type="match status" value="1"/>
</dbReference>
<organism evidence="2 3">
    <name type="scientific">Algoriella xinjiangensis</name>
    <dbReference type="NCBI Taxonomy" id="684065"/>
    <lineage>
        <taxon>Bacteria</taxon>
        <taxon>Pseudomonadati</taxon>
        <taxon>Bacteroidota</taxon>
        <taxon>Flavobacteriia</taxon>
        <taxon>Flavobacteriales</taxon>
        <taxon>Weeksellaceae</taxon>
        <taxon>Algoriella</taxon>
    </lineage>
</organism>
<evidence type="ECO:0000313" key="2">
    <source>
        <dbReference type="EMBL" id="SFM77033.1"/>
    </source>
</evidence>
<dbReference type="RefSeq" id="WP_092906305.1">
    <property type="nucleotide sequence ID" value="NZ_FOUZ01000002.1"/>
</dbReference>